<proteinExistence type="predicted"/>
<evidence type="ECO:0000313" key="2">
    <source>
        <dbReference type="Proteomes" id="UP000588083"/>
    </source>
</evidence>
<reference evidence="1 2" key="1">
    <citation type="journal article" date="2020" name="Front. Microbiol.">
        <title>Single-cell genomics of novel Actinobacteria with the Wood-Ljungdahl pathway discovered in a serpentinizing system.</title>
        <authorList>
            <person name="Merino N."/>
            <person name="Kawai M."/>
            <person name="Boyd E.S."/>
            <person name="Colman D.R."/>
            <person name="McGlynn S.E."/>
            <person name="Nealson K.H."/>
            <person name="Kurokawa K."/>
            <person name="Hongoh Y."/>
        </authorList>
    </citation>
    <scope>NUCLEOTIDE SEQUENCE [LARGE SCALE GENOMIC DNA]</scope>
    <source>
        <strain evidence="1 2">S34</strain>
    </source>
</reference>
<dbReference type="RefSeq" id="WP_176238047.1">
    <property type="nucleotide sequence ID" value="NZ_BLRZ01000085.1"/>
</dbReference>
<dbReference type="SUPFAM" id="SSF50729">
    <property type="entry name" value="PH domain-like"/>
    <property type="match status" value="1"/>
</dbReference>
<protein>
    <recommendedName>
        <fullName evidence="3">GRAM domain-containing protein</fullName>
    </recommendedName>
</protein>
<evidence type="ECO:0000313" key="1">
    <source>
        <dbReference type="EMBL" id="GFP30636.1"/>
    </source>
</evidence>
<sequence length="172" mass="19971">MRKVKEPPLTQDEEIILREQGGYVGNLRSGWKLGHLYLTNKRLFLFQPAGIIFETPLSNITNVTIEERNFVFRRKNTICISYKQMETGRTSKVWIIMANLETWRKKIYGMALLKIDEETVDRVAAELNGESREILWYLWQKGHATIDELAAVVAAPTHMDILLKIRKIINPT</sequence>
<dbReference type="Gene3D" id="2.30.29.30">
    <property type="entry name" value="Pleckstrin-homology domain (PH domain)/Phosphotyrosine-binding domain (PTB)"/>
    <property type="match status" value="1"/>
</dbReference>
<dbReference type="AlphaFoldDB" id="A0A6V8PI50"/>
<name>A0A6V8PI50_9ACTN</name>
<feature type="non-terminal residue" evidence="1">
    <location>
        <position position="172"/>
    </location>
</feature>
<dbReference type="EMBL" id="BLRZ01000085">
    <property type="protein sequence ID" value="GFP30636.1"/>
    <property type="molecule type" value="Genomic_DNA"/>
</dbReference>
<keyword evidence="2" id="KW-1185">Reference proteome</keyword>
<dbReference type="Proteomes" id="UP000588083">
    <property type="component" value="Unassembled WGS sequence"/>
</dbReference>
<organism evidence="1 2">
    <name type="scientific">Candidatus Hakubella thermalkaliphila</name>
    <dbReference type="NCBI Taxonomy" id="2754717"/>
    <lineage>
        <taxon>Bacteria</taxon>
        <taxon>Bacillati</taxon>
        <taxon>Actinomycetota</taxon>
        <taxon>Actinomycetota incertae sedis</taxon>
        <taxon>Candidatus Hakubellales</taxon>
        <taxon>Candidatus Hakubellaceae</taxon>
        <taxon>Candidatus Hakubella</taxon>
    </lineage>
</organism>
<comment type="caution">
    <text evidence="1">The sequence shown here is derived from an EMBL/GenBank/DDBJ whole genome shotgun (WGS) entry which is preliminary data.</text>
</comment>
<gene>
    <name evidence="1" type="ORF">HKBW3S34_01556</name>
</gene>
<dbReference type="InterPro" id="IPR011993">
    <property type="entry name" value="PH-like_dom_sf"/>
</dbReference>
<accession>A0A6V8PI50</accession>
<evidence type="ECO:0008006" key="3">
    <source>
        <dbReference type="Google" id="ProtNLM"/>
    </source>
</evidence>